<feature type="transmembrane region" description="Helical" evidence="2">
    <location>
        <begin position="6"/>
        <end position="28"/>
    </location>
</feature>
<keyword evidence="2" id="KW-1133">Transmembrane helix</keyword>
<dbReference type="OrthoDB" id="4427992at2"/>
<dbReference type="GO" id="GO:0015385">
    <property type="term" value="F:sodium:proton antiporter activity"/>
    <property type="evidence" value="ECO:0007669"/>
    <property type="project" value="TreeGrafter"/>
</dbReference>
<dbReference type="AlphaFoldDB" id="A0A512HBI3"/>
<dbReference type="Pfam" id="PF03334">
    <property type="entry name" value="PhaG_MnhG_YufB"/>
    <property type="match status" value="1"/>
</dbReference>
<dbReference type="InterPro" id="IPR005133">
    <property type="entry name" value="PhaG_MnhG_YufB"/>
</dbReference>
<reference evidence="3 4" key="1">
    <citation type="submission" date="2019-07" db="EMBL/GenBank/DDBJ databases">
        <title>Whole genome shotgun sequence of Rhodospirillum oryzae NBRC 107573.</title>
        <authorList>
            <person name="Hosoyama A."/>
            <person name="Uohara A."/>
            <person name="Ohji S."/>
            <person name="Ichikawa N."/>
        </authorList>
    </citation>
    <scope>NUCLEOTIDE SEQUENCE [LARGE SCALE GENOMIC DNA]</scope>
    <source>
        <strain evidence="3 4">NBRC 107573</strain>
    </source>
</reference>
<name>A0A512HBI3_9PROT</name>
<evidence type="ECO:0000313" key="3">
    <source>
        <dbReference type="EMBL" id="GEO82811.1"/>
    </source>
</evidence>
<feature type="transmembrane region" description="Helical" evidence="2">
    <location>
        <begin position="65"/>
        <end position="89"/>
    </location>
</feature>
<feature type="region of interest" description="Disordered" evidence="1">
    <location>
        <begin position="98"/>
        <end position="127"/>
    </location>
</feature>
<gene>
    <name evidence="3" type="ORF">ROR02_29420</name>
</gene>
<protein>
    <submittedName>
        <fullName evidence="3">Sodium:proton antiporter</fullName>
    </submittedName>
</protein>
<comment type="caution">
    <text evidence="3">The sequence shown here is derived from an EMBL/GenBank/DDBJ whole genome shotgun (WGS) entry which is preliminary data.</text>
</comment>
<organism evidence="3 4">
    <name type="scientific">Pararhodospirillum oryzae</name>
    <dbReference type="NCBI Taxonomy" id="478448"/>
    <lineage>
        <taxon>Bacteria</taxon>
        <taxon>Pseudomonadati</taxon>
        <taxon>Pseudomonadota</taxon>
        <taxon>Alphaproteobacteria</taxon>
        <taxon>Rhodospirillales</taxon>
        <taxon>Rhodospirillaceae</taxon>
        <taxon>Pararhodospirillum</taxon>
    </lineage>
</organism>
<dbReference type="EMBL" id="BJZO01000113">
    <property type="protein sequence ID" value="GEO82811.1"/>
    <property type="molecule type" value="Genomic_DNA"/>
</dbReference>
<keyword evidence="2" id="KW-0812">Transmembrane</keyword>
<evidence type="ECO:0000256" key="2">
    <source>
        <dbReference type="SAM" id="Phobius"/>
    </source>
</evidence>
<accession>A0A512HBI3</accession>
<dbReference type="PANTHER" id="PTHR34703:SF1">
    <property type="entry name" value="ANTIPORTER SUBUNIT MNHG2-RELATED"/>
    <property type="match status" value="1"/>
</dbReference>
<evidence type="ECO:0000313" key="4">
    <source>
        <dbReference type="Proteomes" id="UP000321567"/>
    </source>
</evidence>
<proteinExistence type="predicted"/>
<dbReference type="RefSeq" id="WP_147164839.1">
    <property type="nucleotide sequence ID" value="NZ_BJZO01000113.1"/>
</dbReference>
<keyword evidence="2" id="KW-0472">Membrane</keyword>
<feature type="transmembrane region" description="Helical" evidence="2">
    <location>
        <begin position="40"/>
        <end position="59"/>
    </location>
</feature>
<dbReference type="NCBIfam" id="TIGR01300">
    <property type="entry name" value="CPA3_mnhG_phaG"/>
    <property type="match status" value="1"/>
</dbReference>
<evidence type="ECO:0000256" key="1">
    <source>
        <dbReference type="SAM" id="MobiDB-lite"/>
    </source>
</evidence>
<sequence>MDLVTQTASWLALMGGGAFLILGAIGVLRMPDLYTRMHAASLVDTMGAGLITLGLMIQAGPTLVAVKLGIIFVFLCLTGPISTHALAGAAMMRGEPPRLTHDRARGKFPGPLGQTSPLPPDLLGHDS</sequence>
<dbReference type="Proteomes" id="UP000321567">
    <property type="component" value="Unassembled WGS sequence"/>
</dbReference>
<keyword evidence="4" id="KW-1185">Reference proteome</keyword>
<dbReference type="PANTHER" id="PTHR34703">
    <property type="entry name" value="ANTIPORTER SUBUNIT MNHG2-RELATED"/>
    <property type="match status" value="1"/>
</dbReference>